<dbReference type="KEGG" id="tid:Thein_0787"/>
<feature type="transmembrane region" description="Helical" evidence="1">
    <location>
        <begin position="302"/>
        <end position="322"/>
    </location>
</feature>
<protein>
    <submittedName>
        <fullName evidence="2">Conserved TM helix repeat-containing protein</fullName>
    </submittedName>
</protein>
<feature type="transmembrane region" description="Helical" evidence="1">
    <location>
        <begin position="58"/>
        <end position="80"/>
    </location>
</feature>
<dbReference type="Pfam" id="PF05552">
    <property type="entry name" value="MS_channel_1st_1"/>
    <property type="match status" value="3"/>
</dbReference>
<dbReference type="NCBIfam" id="NF033912">
    <property type="entry name" value="msc"/>
    <property type="match status" value="1"/>
</dbReference>
<evidence type="ECO:0000256" key="1">
    <source>
        <dbReference type="SAM" id="Phobius"/>
    </source>
</evidence>
<dbReference type="RefSeq" id="WP_013907409.1">
    <property type="nucleotide sequence ID" value="NC_015681.1"/>
</dbReference>
<gene>
    <name evidence="2" type="ordered locus">Thein_0787</name>
</gene>
<organism evidence="2 3">
    <name type="scientific">Thermodesulfatator indicus (strain DSM 15286 / JCM 11887 / CIR29812)</name>
    <dbReference type="NCBI Taxonomy" id="667014"/>
    <lineage>
        <taxon>Bacteria</taxon>
        <taxon>Pseudomonadati</taxon>
        <taxon>Thermodesulfobacteriota</taxon>
        <taxon>Thermodesulfobacteria</taxon>
        <taxon>Thermodesulfobacteriales</taxon>
        <taxon>Thermodesulfatatoraceae</taxon>
        <taxon>Thermodesulfatator</taxon>
    </lineage>
</organism>
<evidence type="ECO:0000313" key="2">
    <source>
        <dbReference type="EMBL" id="AEH44665.1"/>
    </source>
</evidence>
<dbReference type="InterPro" id="IPR045275">
    <property type="entry name" value="MscS_archaea/bacteria_type"/>
</dbReference>
<dbReference type="PANTHER" id="PTHR30221:SF1">
    <property type="entry name" value="SMALL-CONDUCTANCE MECHANOSENSITIVE CHANNEL"/>
    <property type="match status" value="1"/>
</dbReference>
<reference evidence="2 3" key="2">
    <citation type="journal article" date="2012" name="Stand. Genomic Sci.">
        <title>Complete genome sequence of the thermophilic sulfate-reducing ocean bacterium Thermodesulfatator indicus type strain (CIR29812(T)).</title>
        <authorList>
            <person name="Anderson I."/>
            <person name="Saunders E."/>
            <person name="Lapidus A."/>
            <person name="Nolan M."/>
            <person name="Lucas S."/>
            <person name="Tice H."/>
            <person name="Del Rio T.G."/>
            <person name="Cheng J.F."/>
            <person name="Han C."/>
            <person name="Tapia R."/>
            <person name="Goodwin L.A."/>
            <person name="Pitluck S."/>
            <person name="Liolios K."/>
            <person name="Mavromatis K."/>
            <person name="Pagani I."/>
            <person name="Ivanova N."/>
            <person name="Mikhailova N."/>
            <person name="Pati A."/>
            <person name="Chen A."/>
            <person name="Palaniappan K."/>
            <person name="Land M."/>
            <person name="Hauser L."/>
            <person name="Jeffries C.D."/>
            <person name="Chang Y.J."/>
            <person name="Brambilla E.M."/>
            <person name="Rohde M."/>
            <person name="Spring S."/>
            <person name="Goker M."/>
            <person name="Detter J.C."/>
            <person name="Woyke T."/>
            <person name="Bristow J."/>
            <person name="Eisen J.A."/>
            <person name="Markowitz V."/>
            <person name="Hugenholtz P."/>
            <person name="Kyrpides N.C."/>
            <person name="Klenk H.P."/>
        </authorList>
    </citation>
    <scope>NUCLEOTIDE SEQUENCE [LARGE SCALE GENOMIC DNA]</scope>
    <source>
        <strain evidence="3">DSM 15286 / JCM 11887 / CIR29812</strain>
    </source>
</reference>
<dbReference type="AlphaFoldDB" id="F8ACG4"/>
<name>F8ACG4_THEID</name>
<feature type="transmembrane region" description="Helical" evidence="1">
    <location>
        <begin position="12"/>
        <end position="31"/>
    </location>
</feature>
<keyword evidence="3" id="KW-1185">Reference proteome</keyword>
<dbReference type="Gene3D" id="1.10.287.1260">
    <property type="match status" value="1"/>
</dbReference>
<dbReference type="eggNOG" id="ENOG502Z9ZP">
    <property type="taxonomic scope" value="Bacteria"/>
</dbReference>
<dbReference type="Proteomes" id="UP000006793">
    <property type="component" value="Chromosome"/>
</dbReference>
<accession>F8ACG4</accession>
<dbReference type="InterPro" id="IPR008910">
    <property type="entry name" value="MSC_TM_helix"/>
</dbReference>
<dbReference type="GO" id="GO:0008381">
    <property type="term" value="F:mechanosensitive monoatomic ion channel activity"/>
    <property type="evidence" value="ECO:0007669"/>
    <property type="project" value="InterPro"/>
</dbReference>
<feature type="transmembrane region" description="Helical" evidence="1">
    <location>
        <begin position="236"/>
        <end position="257"/>
    </location>
</feature>
<dbReference type="EMBL" id="CP002683">
    <property type="protein sequence ID" value="AEH44665.1"/>
    <property type="molecule type" value="Genomic_DNA"/>
</dbReference>
<dbReference type="OrthoDB" id="7616157at2"/>
<evidence type="ECO:0000313" key="3">
    <source>
        <dbReference type="Proteomes" id="UP000006793"/>
    </source>
</evidence>
<feature type="transmembrane region" description="Helical" evidence="1">
    <location>
        <begin position="136"/>
        <end position="161"/>
    </location>
</feature>
<keyword evidence="1" id="KW-0812">Transmembrane</keyword>
<feature type="transmembrane region" description="Helical" evidence="1">
    <location>
        <begin position="173"/>
        <end position="200"/>
    </location>
</feature>
<dbReference type="STRING" id="667014.Thein_0787"/>
<reference evidence="3" key="1">
    <citation type="submission" date="2011-04" db="EMBL/GenBank/DDBJ databases">
        <title>The complete genome of Thermodesulfatator indicus DSM 15286.</title>
        <authorList>
            <person name="Lucas S."/>
            <person name="Copeland A."/>
            <person name="Lapidus A."/>
            <person name="Bruce D."/>
            <person name="Goodwin L."/>
            <person name="Pitluck S."/>
            <person name="Peters L."/>
            <person name="Kyrpides N."/>
            <person name="Mavromatis K."/>
            <person name="Pagani I."/>
            <person name="Ivanova N."/>
            <person name="Saunders L."/>
            <person name="Detter J.C."/>
            <person name="Tapia R."/>
            <person name="Han C."/>
            <person name="Land M."/>
            <person name="Hauser L."/>
            <person name="Markowitz V."/>
            <person name="Cheng J.-F."/>
            <person name="Hugenholtz P."/>
            <person name="Woyke T."/>
            <person name="Wu D."/>
            <person name="Spring S."/>
            <person name="Schroeder M."/>
            <person name="Brambilla E."/>
            <person name="Klenk H.-P."/>
            <person name="Eisen J.A."/>
        </authorList>
    </citation>
    <scope>NUCLEOTIDE SEQUENCE [LARGE SCALE GENOMIC DNA]</scope>
    <source>
        <strain evidence="3">DSM 15286 / JCM 11887 / CIR29812</strain>
    </source>
</reference>
<feature type="transmembrane region" description="Helical" evidence="1">
    <location>
        <begin position="328"/>
        <end position="352"/>
    </location>
</feature>
<keyword evidence="1" id="KW-1133">Transmembrane helix</keyword>
<sequence length="366" mass="39817">MEWLNNLLPYLILAIQALALLIVGWVVARILRSGTLKGLGKISAFKNQEEFLKSTSNLVYYFILLITVVAVLEVLGLKYVTEPFLDLLNKVAAYMPNIVGAIVILVIGFLFAKIAREFISSLLETIKIKSLAEKYGFKNIATVVGNIVYGLIVIFVIIAALNTLQIEAITKPAVGMLTTIFEAIPKVIAAILILGIAFYVGRILADILARVVRNLNLEDAIRKTGIFGEGVNFSEIVRYLVVTFAVLLGLSQAFNYLEATALYQLTYSFILIAFKLVVAFLILFAGIFLGSTFSQKIANKSLAKTIQVAFIVAAVFIALPFVGLSPDIVKIVVFSLCIGAGLAFALAFGLGGKSVAEELLRKLLNK</sequence>
<keyword evidence="1" id="KW-0472">Membrane</keyword>
<feature type="transmembrane region" description="Helical" evidence="1">
    <location>
        <begin position="92"/>
        <end position="115"/>
    </location>
</feature>
<dbReference type="InParanoid" id="F8ACG4"/>
<dbReference type="PaxDb" id="667014-Thein_0787"/>
<proteinExistence type="predicted"/>
<dbReference type="PANTHER" id="PTHR30221">
    <property type="entry name" value="SMALL-CONDUCTANCE MECHANOSENSITIVE CHANNEL"/>
    <property type="match status" value="1"/>
</dbReference>
<feature type="transmembrane region" description="Helical" evidence="1">
    <location>
        <begin position="269"/>
        <end position="290"/>
    </location>
</feature>
<dbReference type="HOGENOM" id="CLU_035789_1_0_0"/>